<evidence type="ECO:0000256" key="1">
    <source>
        <dbReference type="ARBA" id="ARBA00023242"/>
    </source>
</evidence>
<dbReference type="Proteomes" id="UP000766486">
    <property type="component" value="Unassembled WGS sequence"/>
</dbReference>
<dbReference type="Gene3D" id="4.10.240.10">
    <property type="entry name" value="Zn(2)-C6 fungal-type DNA-binding domain"/>
    <property type="match status" value="1"/>
</dbReference>
<dbReference type="EMBL" id="CABFNS010000162">
    <property type="protein sequence ID" value="VUC20523.1"/>
    <property type="molecule type" value="Genomic_DNA"/>
</dbReference>
<accession>A0ABY6TPI4</accession>
<name>A0ABY6TPI4_BIOOC</name>
<keyword evidence="4" id="KW-1185">Reference proteome</keyword>
<evidence type="ECO:0000313" key="4">
    <source>
        <dbReference type="Proteomes" id="UP000766486"/>
    </source>
</evidence>
<sequence>MSLSRTGCRTCKIRRVKCDEAKPKCRNCIRSNRDCVVDPATRNPGFQFYAENSYASGDARRPRGPRPSLATVRPRADIVSQAKSYYVNYYLYGLSDNMPIVSASMLECLTAWNASRKSSELVDLALSSVALAAYSRVQRSPPARKEAVRAYSQLLHVVQGRVMDAGSRAYAGPASDATLLTILLMATYECIMHNPDPLASEPSGTRHSWSHHTGALTVLRHWYNRTNQGAAPSHGPFIRQARRGTLRFALMMRHSLPSWLQDGSLFGESGLELEFDKILLRAINLRSALSSVLRNTLNDEARTMMVEAARLEEAMGLWQAKTPNTWAPTIIAIPEEARHDLLSPVVRTYDKPVYAAVWVQYYAVLIVVQSTLLRLCHHIPESQWQYNRYKSELDSSVKCFASNIPFALDRVVLKDVDTRSSTAHPPSVTFLDSDSAVQPALALSIAWPVTIVSNLDTIASEEQRWFRAQLARLGRVLGDGTLECAAKGGGEWA</sequence>
<organism evidence="3 4">
    <name type="scientific">Bionectria ochroleuca</name>
    <name type="common">Gliocladium roseum</name>
    <dbReference type="NCBI Taxonomy" id="29856"/>
    <lineage>
        <taxon>Eukaryota</taxon>
        <taxon>Fungi</taxon>
        <taxon>Dikarya</taxon>
        <taxon>Ascomycota</taxon>
        <taxon>Pezizomycotina</taxon>
        <taxon>Sordariomycetes</taxon>
        <taxon>Hypocreomycetidae</taxon>
        <taxon>Hypocreales</taxon>
        <taxon>Bionectriaceae</taxon>
        <taxon>Clonostachys</taxon>
    </lineage>
</organism>
<dbReference type="Pfam" id="PF00172">
    <property type="entry name" value="Zn_clus"/>
    <property type="match status" value="1"/>
</dbReference>
<dbReference type="PANTHER" id="PTHR38791:SF13">
    <property type="entry name" value="ZN(2)-C6 FUNGAL-TYPE DOMAIN-CONTAINING PROTEIN"/>
    <property type="match status" value="1"/>
</dbReference>
<dbReference type="InterPro" id="IPR036864">
    <property type="entry name" value="Zn2-C6_fun-type_DNA-bd_sf"/>
</dbReference>
<dbReference type="SMART" id="SM00066">
    <property type="entry name" value="GAL4"/>
    <property type="match status" value="1"/>
</dbReference>
<dbReference type="CDD" id="cd00067">
    <property type="entry name" value="GAL4"/>
    <property type="match status" value="1"/>
</dbReference>
<protein>
    <recommendedName>
        <fullName evidence="2">Zn(2)-C6 fungal-type domain-containing protein</fullName>
    </recommendedName>
</protein>
<comment type="caution">
    <text evidence="3">The sequence shown here is derived from an EMBL/GenBank/DDBJ whole genome shotgun (WGS) entry which is preliminary data.</text>
</comment>
<gene>
    <name evidence="3" type="ORF">CLO192961_LOCUS24663</name>
</gene>
<dbReference type="PROSITE" id="PS00463">
    <property type="entry name" value="ZN2_CY6_FUNGAL_1"/>
    <property type="match status" value="1"/>
</dbReference>
<dbReference type="PROSITE" id="PS50048">
    <property type="entry name" value="ZN2_CY6_FUNGAL_2"/>
    <property type="match status" value="1"/>
</dbReference>
<dbReference type="PANTHER" id="PTHR38791">
    <property type="entry name" value="ZN(II)2CYS6 TRANSCRIPTION FACTOR (EUROFUNG)-RELATED-RELATED"/>
    <property type="match status" value="1"/>
</dbReference>
<dbReference type="SUPFAM" id="SSF57701">
    <property type="entry name" value="Zn2/Cys6 DNA-binding domain"/>
    <property type="match status" value="1"/>
</dbReference>
<dbReference type="InterPro" id="IPR053175">
    <property type="entry name" value="DHMBA_Reg_Transcription_Factor"/>
</dbReference>
<evidence type="ECO:0000313" key="3">
    <source>
        <dbReference type="EMBL" id="VUC20523.1"/>
    </source>
</evidence>
<reference evidence="3 4" key="1">
    <citation type="submission" date="2019-06" db="EMBL/GenBank/DDBJ databases">
        <authorList>
            <person name="Broberg M."/>
        </authorList>
    </citation>
    <scope>NUCLEOTIDE SEQUENCE [LARGE SCALE GENOMIC DNA]</scope>
</reference>
<dbReference type="InterPro" id="IPR001138">
    <property type="entry name" value="Zn2Cys6_DnaBD"/>
</dbReference>
<keyword evidence="1" id="KW-0539">Nucleus</keyword>
<evidence type="ECO:0000259" key="2">
    <source>
        <dbReference type="PROSITE" id="PS50048"/>
    </source>
</evidence>
<proteinExistence type="predicted"/>
<feature type="domain" description="Zn(2)-C6 fungal-type" evidence="2">
    <location>
        <begin position="7"/>
        <end position="37"/>
    </location>
</feature>